<evidence type="ECO:0000313" key="9">
    <source>
        <dbReference type="Proteomes" id="UP000271031"/>
    </source>
</evidence>
<dbReference type="EMBL" id="RHHQ01000012">
    <property type="protein sequence ID" value="RNB87404.1"/>
    <property type="molecule type" value="Genomic_DNA"/>
</dbReference>
<keyword evidence="9" id="KW-1185">Reference proteome</keyword>
<reference evidence="8 9" key="1">
    <citation type="submission" date="2018-10" db="EMBL/GenBank/DDBJ databases">
        <title>Phylogenomics of Brevibacillus.</title>
        <authorList>
            <person name="Dunlap C."/>
        </authorList>
    </citation>
    <scope>NUCLEOTIDE SEQUENCE [LARGE SCALE GENOMIC DNA]</scope>
    <source>
        <strain evidence="8 9">JCM 15716</strain>
    </source>
</reference>
<dbReference type="Gene3D" id="1.10.10.10">
    <property type="entry name" value="Winged helix-like DNA-binding domain superfamily/Winged helix DNA-binding domain"/>
    <property type="match status" value="1"/>
</dbReference>
<evidence type="ECO:0000256" key="4">
    <source>
        <dbReference type="ARBA" id="ARBA00058938"/>
    </source>
</evidence>
<proteinExistence type="predicted"/>
<dbReference type="PROSITE" id="PS51077">
    <property type="entry name" value="HTH_ICLR"/>
    <property type="match status" value="1"/>
</dbReference>
<dbReference type="InterPro" id="IPR036390">
    <property type="entry name" value="WH_DNA-bd_sf"/>
</dbReference>
<dbReference type="FunFam" id="1.10.10.10:FF:000056">
    <property type="entry name" value="IclR family transcriptional regulator"/>
    <property type="match status" value="1"/>
</dbReference>
<feature type="domain" description="HTH iclR-type" evidence="6">
    <location>
        <begin position="8"/>
        <end position="69"/>
    </location>
</feature>
<evidence type="ECO:0000256" key="2">
    <source>
        <dbReference type="ARBA" id="ARBA00023125"/>
    </source>
</evidence>
<comment type="caution">
    <text evidence="8">The sequence shown here is derived from an EMBL/GenBank/DDBJ whole genome shotgun (WGS) entry which is preliminary data.</text>
</comment>
<dbReference type="Pfam" id="PF01614">
    <property type="entry name" value="IclR_C"/>
    <property type="match status" value="1"/>
</dbReference>
<dbReference type="OrthoDB" id="9791752at2"/>
<keyword evidence="2" id="KW-0238">DNA-binding</keyword>
<dbReference type="Pfam" id="PF09339">
    <property type="entry name" value="HTH_IclR"/>
    <property type="match status" value="1"/>
</dbReference>
<dbReference type="InterPro" id="IPR029016">
    <property type="entry name" value="GAF-like_dom_sf"/>
</dbReference>
<dbReference type="SMART" id="SM00346">
    <property type="entry name" value="HTH_ICLR"/>
    <property type="match status" value="1"/>
</dbReference>
<dbReference type="AlphaFoldDB" id="A0A3M8DH84"/>
<dbReference type="PANTHER" id="PTHR30136">
    <property type="entry name" value="HELIX-TURN-HELIX TRANSCRIPTIONAL REGULATOR, ICLR FAMILY"/>
    <property type="match status" value="1"/>
</dbReference>
<protein>
    <recommendedName>
        <fullName evidence="5">Glycerol operon regulatory protein</fullName>
    </recommendedName>
</protein>
<evidence type="ECO:0000256" key="3">
    <source>
        <dbReference type="ARBA" id="ARBA00023163"/>
    </source>
</evidence>
<dbReference type="Gene3D" id="3.30.450.40">
    <property type="match status" value="1"/>
</dbReference>
<name>A0A3M8DH84_9BACL</name>
<gene>
    <name evidence="8" type="ORF">EDM56_17250</name>
</gene>
<evidence type="ECO:0000259" key="6">
    <source>
        <dbReference type="PROSITE" id="PS51077"/>
    </source>
</evidence>
<evidence type="ECO:0000256" key="1">
    <source>
        <dbReference type="ARBA" id="ARBA00023015"/>
    </source>
</evidence>
<organism evidence="8 9">
    <name type="scientific">Brevibacillus fluminis</name>
    <dbReference type="NCBI Taxonomy" id="511487"/>
    <lineage>
        <taxon>Bacteria</taxon>
        <taxon>Bacillati</taxon>
        <taxon>Bacillota</taxon>
        <taxon>Bacilli</taxon>
        <taxon>Bacillales</taxon>
        <taxon>Paenibacillaceae</taxon>
        <taxon>Brevibacillus</taxon>
    </lineage>
</organism>
<keyword evidence="1" id="KW-0805">Transcription regulation</keyword>
<dbReference type="GO" id="GO:0045892">
    <property type="term" value="P:negative regulation of DNA-templated transcription"/>
    <property type="evidence" value="ECO:0007669"/>
    <property type="project" value="TreeGrafter"/>
</dbReference>
<dbReference type="InterPro" id="IPR005471">
    <property type="entry name" value="Tscrpt_reg_IclR_N"/>
</dbReference>
<dbReference type="InterPro" id="IPR050707">
    <property type="entry name" value="HTH_MetabolicPath_Reg"/>
</dbReference>
<dbReference type="RefSeq" id="WP_122919102.1">
    <property type="nucleotide sequence ID" value="NZ_RHHQ01000012.1"/>
</dbReference>
<accession>A0A3M8DH84</accession>
<feature type="domain" description="IclR-ED" evidence="7">
    <location>
        <begin position="70"/>
        <end position="247"/>
    </location>
</feature>
<evidence type="ECO:0000259" key="7">
    <source>
        <dbReference type="PROSITE" id="PS51078"/>
    </source>
</evidence>
<dbReference type="Proteomes" id="UP000271031">
    <property type="component" value="Unassembled WGS sequence"/>
</dbReference>
<evidence type="ECO:0000313" key="8">
    <source>
        <dbReference type="EMBL" id="RNB87404.1"/>
    </source>
</evidence>
<dbReference type="InterPro" id="IPR014757">
    <property type="entry name" value="Tscrpt_reg_IclR_C"/>
</dbReference>
<dbReference type="PANTHER" id="PTHR30136:SF39">
    <property type="entry name" value="TRANSCRIPTIONAL REGULATORY PROTEIN"/>
    <property type="match status" value="1"/>
</dbReference>
<dbReference type="GO" id="GO:0003700">
    <property type="term" value="F:DNA-binding transcription factor activity"/>
    <property type="evidence" value="ECO:0007669"/>
    <property type="project" value="TreeGrafter"/>
</dbReference>
<dbReference type="GO" id="GO:0003677">
    <property type="term" value="F:DNA binding"/>
    <property type="evidence" value="ECO:0007669"/>
    <property type="project" value="UniProtKB-KW"/>
</dbReference>
<sequence length="247" mass="27486">MDEQKSTVRAVERALDIMLCFTDATELSLSEIAKRISLHKSTVHRLLASLESKGFVLRDSQTDKYRLGFRVWELSANLTHSDDPATILLSEMERLREVLGETISLYVRDGLERIRIQAVQSNQAIRRVAPIGARMPLAVGASSKVLVAFDERTVLESVLADPNWPENVNRQGYQEQLAEILQLGYAMSVEERELGAAAISAPIFNRNGKLVAAVAVSGPSNRMTTEVMKEFAEPIMEAAKRMGKMLK</sequence>
<dbReference type="SUPFAM" id="SSF55781">
    <property type="entry name" value="GAF domain-like"/>
    <property type="match status" value="1"/>
</dbReference>
<dbReference type="SUPFAM" id="SSF46785">
    <property type="entry name" value="Winged helix' DNA-binding domain"/>
    <property type="match status" value="1"/>
</dbReference>
<keyword evidence="3" id="KW-0804">Transcription</keyword>
<dbReference type="InterPro" id="IPR036388">
    <property type="entry name" value="WH-like_DNA-bd_sf"/>
</dbReference>
<dbReference type="PROSITE" id="PS51078">
    <property type="entry name" value="ICLR_ED"/>
    <property type="match status" value="1"/>
</dbReference>
<comment type="function">
    <text evidence="4">May be an activator protein for the gylABX operon.</text>
</comment>
<evidence type="ECO:0000256" key="5">
    <source>
        <dbReference type="ARBA" id="ARBA00070406"/>
    </source>
</evidence>